<dbReference type="SMART" id="SM00091">
    <property type="entry name" value="PAS"/>
    <property type="match status" value="1"/>
</dbReference>
<dbReference type="PROSITE" id="PS50112">
    <property type="entry name" value="PAS"/>
    <property type="match status" value="1"/>
</dbReference>
<feature type="domain" description="PAS" evidence="1">
    <location>
        <begin position="112"/>
        <end position="182"/>
    </location>
</feature>
<organism evidence="4 5">
    <name type="scientific">Pseudaquabacterium terrae</name>
    <dbReference type="NCBI Taxonomy" id="2732868"/>
    <lineage>
        <taxon>Bacteria</taxon>
        <taxon>Pseudomonadati</taxon>
        <taxon>Pseudomonadota</taxon>
        <taxon>Betaproteobacteria</taxon>
        <taxon>Burkholderiales</taxon>
        <taxon>Sphaerotilaceae</taxon>
        <taxon>Pseudaquabacterium</taxon>
    </lineage>
</organism>
<gene>
    <name evidence="4" type="ORF">HLB44_34770</name>
</gene>
<feature type="domain" description="PAC" evidence="2">
    <location>
        <begin position="180"/>
        <end position="234"/>
    </location>
</feature>
<dbReference type="CDD" id="cd00130">
    <property type="entry name" value="PAS"/>
    <property type="match status" value="2"/>
</dbReference>
<dbReference type="InterPro" id="IPR052155">
    <property type="entry name" value="Biofilm_reg_signaling"/>
</dbReference>
<comment type="caution">
    <text evidence="4">The sequence shown here is derived from an EMBL/GenBank/DDBJ whole genome shotgun (WGS) entry which is preliminary data.</text>
</comment>
<dbReference type="PROSITE" id="PS50113">
    <property type="entry name" value="PAC"/>
    <property type="match status" value="2"/>
</dbReference>
<evidence type="ECO:0000313" key="4">
    <source>
        <dbReference type="EMBL" id="NRF72161.1"/>
    </source>
</evidence>
<dbReference type="Pfam" id="PF08448">
    <property type="entry name" value="PAS_4"/>
    <property type="match status" value="2"/>
</dbReference>
<dbReference type="InterPro" id="IPR000160">
    <property type="entry name" value="GGDEF_dom"/>
</dbReference>
<dbReference type="InterPro" id="IPR000700">
    <property type="entry name" value="PAS-assoc_C"/>
</dbReference>
<evidence type="ECO:0000259" key="1">
    <source>
        <dbReference type="PROSITE" id="PS50112"/>
    </source>
</evidence>
<dbReference type="InterPro" id="IPR043128">
    <property type="entry name" value="Rev_trsase/Diguanyl_cyclase"/>
</dbReference>
<accession>A0ABX2EUM2</accession>
<dbReference type="PANTHER" id="PTHR44757:SF2">
    <property type="entry name" value="BIOFILM ARCHITECTURE MAINTENANCE PROTEIN MBAA"/>
    <property type="match status" value="1"/>
</dbReference>
<dbReference type="InterPro" id="IPR035965">
    <property type="entry name" value="PAS-like_dom_sf"/>
</dbReference>
<dbReference type="PANTHER" id="PTHR44757">
    <property type="entry name" value="DIGUANYLATE CYCLASE DGCP"/>
    <property type="match status" value="1"/>
</dbReference>
<feature type="domain" description="GGDEF" evidence="3">
    <location>
        <begin position="264"/>
        <end position="394"/>
    </location>
</feature>
<dbReference type="InterPro" id="IPR029787">
    <property type="entry name" value="Nucleotide_cyclase"/>
</dbReference>
<dbReference type="SUPFAM" id="SSF55073">
    <property type="entry name" value="Nucleotide cyclase"/>
    <property type="match status" value="1"/>
</dbReference>
<dbReference type="InterPro" id="IPR000014">
    <property type="entry name" value="PAS"/>
</dbReference>
<dbReference type="NCBIfam" id="TIGR00254">
    <property type="entry name" value="GGDEF"/>
    <property type="match status" value="1"/>
</dbReference>
<proteinExistence type="predicted"/>
<dbReference type="Pfam" id="PF00990">
    <property type="entry name" value="GGDEF"/>
    <property type="match status" value="1"/>
</dbReference>
<dbReference type="SMART" id="SM00267">
    <property type="entry name" value="GGDEF"/>
    <property type="match status" value="1"/>
</dbReference>
<dbReference type="CDD" id="cd01949">
    <property type="entry name" value="GGDEF"/>
    <property type="match status" value="1"/>
</dbReference>
<evidence type="ECO:0000259" key="2">
    <source>
        <dbReference type="PROSITE" id="PS50113"/>
    </source>
</evidence>
<dbReference type="Proteomes" id="UP000737171">
    <property type="component" value="Unassembled WGS sequence"/>
</dbReference>
<protein>
    <submittedName>
        <fullName evidence="4">Diguanylate cyclase</fullName>
    </submittedName>
</protein>
<feature type="domain" description="PAC" evidence="2">
    <location>
        <begin position="58"/>
        <end position="111"/>
    </location>
</feature>
<dbReference type="NCBIfam" id="TIGR00229">
    <property type="entry name" value="sensory_box"/>
    <property type="match status" value="2"/>
</dbReference>
<name>A0ABX2EUM2_9BURK</name>
<dbReference type="SUPFAM" id="SSF55785">
    <property type="entry name" value="PYP-like sensor domain (PAS domain)"/>
    <property type="match status" value="2"/>
</dbReference>
<dbReference type="PROSITE" id="PS50887">
    <property type="entry name" value="GGDEF"/>
    <property type="match status" value="1"/>
</dbReference>
<dbReference type="Gene3D" id="3.30.450.20">
    <property type="entry name" value="PAS domain"/>
    <property type="match status" value="2"/>
</dbReference>
<dbReference type="Gene3D" id="3.30.70.270">
    <property type="match status" value="1"/>
</dbReference>
<evidence type="ECO:0000313" key="5">
    <source>
        <dbReference type="Proteomes" id="UP000737171"/>
    </source>
</evidence>
<dbReference type="InterPro" id="IPR013656">
    <property type="entry name" value="PAS_4"/>
</dbReference>
<dbReference type="EMBL" id="JABRWJ010000019">
    <property type="protein sequence ID" value="NRF72161.1"/>
    <property type="molecule type" value="Genomic_DNA"/>
</dbReference>
<reference evidence="4 5" key="1">
    <citation type="submission" date="2020-05" db="EMBL/GenBank/DDBJ databases">
        <title>Aquincola sp. isolate from soil.</title>
        <authorList>
            <person name="Han J."/>
            <person name="Kim D.-U."/>
        </authorList>
    </citation>
    <scope>NUCLEOTIDE SEQUENCE [LARGE SCALE GENOMIC DNA]</scope>
    <source>
        <strain evidence="4 5">S2</strain>
    </source>
</reference>
<keyword evidence="5" id="KW-1185">Reference proteome</keyword>
<sequence>MRIAYVDSTRRFRFVNHLLCERFGLPPEAILGRTRSELTSGSSDALIERHVDLVLAGQPQTFEFEELVDGKRCTTETRLVPDVDEAGHTRGFFATSLDSTEFSAAQRSLQRQSATLRSVTEAVPAIIFVVDTELRVRFVNGAFERWRGLAQEQIIGRTLQEVLGDEDYLRTRVWMQRALAGESVQFDREERGRSAAHLSNTYIPLRSDEGRVDGFVGVAQDITMHRLEQVRLLNLAERDPLTGLLNRAGFDERMAGMLSLRSRPPVALLFIDLDRFKPVNDQYGHPVGDQLLQRVADRLQNLVRPSDAVARLGGDEFAIVLSGMRERPHALAVAEKVLAAVCRPFELGAVTVEIGASVGVAWGRDDAAEICKRADAALYEAKRAGRGVVRCAPDALPRGMSDD</sequence>
<evidence type="ECO:0000259" key="3">
    <source>
        <dbReference type="PROSITE" id="PS50887"/>
    </source>
</evidence>